<evidence type="ECO:0000313" key="8">
    <source>
        <dbReference type="Proteomes" id="UP000269883"/>
    </source>
</evidence>
<dbReference type="Pfam" id="PF01169">
    <property type="entry name" value="GDT1"/>
    <property type="match status" value="1"/>
</dbReference>
<dbReference type="EMBL" id="AP017378">
    <property type="protein sequence ID" value="BBD06980.1"/>
    <property type="molecule type" value="Genomic_DNA"/>
</dbReference>
<evidence type="ECO:0000256" key="3">
    <source>
        <dbReference type="ARBA" id="ARBA00022692"/>
    </source>
</evidence>
<evidence type="ECO:0000256" key="1">
    <source>
        <dbReference type="ARBA" id="ARBA00004141"/>
    </source>
</evidence>
<name>A0A2Z6AUT9_9BACT</name>
<keyword evidence="3 6" id="KW-0812">Transmembrane</keyword>
<reference evidence="7 8" key="1">
    <citation type="journal article" date="2018" name="Sci. Adv.">
        <title>Multi-heme cytochromes provide a pathway for survival in energy-limited environments.</title>
        <authorList>
            <person name="Deng X."/>
            <person name="Dohmae N."/>
            <person name="Nealson K.H."/>
            <person name="Hashimoto K."/>
            <person name="Okamoto A."/>
        </authorList>
    </citation>
    <scope>NUCLEOTIDE SEQUENCE [LARGE SCALE GENOMIC DNA]</scope>
    <source>
        <strain evidence="7 8">IS5</strain>
    </source>
</reference>
<evidence type="ECO:0000256" key="4">
    <source>
        <dbReference type="ARBA" id="ARBA00022989"/>
    </source>
</evidence>
<keyword evidence="5 6" id="KW-0472">Membrane</keyword>
<evidence type="ECO:0000256" key="5">
    <source>
        <dbReference type="ARBA" id="ARBA00023136"/>
    </source>
</evidence>
<comment type="similarity">
    <text evidence="2 6">Belongs to the GDT1 family.</text>
</comment>
<dbReference type="OrthoDB" id="9801356at2"/>
<dbReference type="KEGG" id="dfl:DFE_0254"/>
<dbReference type="RefSeq" id="WP_126375787.1">
    <property type="nucleotide sequence ID" value="NZ_AP017378.1"/>
</dbReference>
<keyword evidence="8" id="KW-1185">Reference proteome</keyword>
<sequence>MDFKLFLTTFATLFLAELGDKTQLACIMMTAKTQKPWTVFIGSSLALVTVSFLGVMFASLICDKIPADLVKKIAAAGFMVIGGLMFFDKL</sequence>
<organism evidence="7 8">
    <name type="scientific">Desulfovibrio ferrophilus</name>
    <dbReference type="NCBI Taxonomy" id="241368"/>
    <lineage>
        <taxon>Bacteria</taxon>
        <taxon>Pseudomonadati</taxon>
        <taxon>Thermodesulfobacteriota</taxon>
        <taxon>Desulfovibrionia</taxon>
        <taxon>Desulfovibrionales</taxon>
        <taxon>Desulfovibrionaceae</taxon>
        <taxon>Desulfovibrio</taxon>
    </lineage>
</organism>
<keyword evidence="4 6" id="KW-1133">Transmembrane helix</keyword>
<feature type="transmembrane region" description="Helical" evidence="6">
    <location>
        <begin position="37"/>
        <end position="62"/>
    </location>
</feature>
<evidence type="ECO:0000256" key="6">
    <source>
        <dbReference type="RuleBase" id="RU365102"/>
    </source>
</evidence>
<accession>A0A2Z6AUT9</accession>
<proteinExistence type="inferred from homology"/>
<gene>
    <name evidence="7" type="ORF">DFE_0254</name>
</gene>
<dbReference type="Proteomes" id="UP000269883">
    <property type="component" value="Chromosome"/>
</dbReference>
<comment type="caution">
    <text evidence="6">Lacks conserved residue(s) required for the propagation of feature annotation.</text>
</comment>
<feature type="transmembrane region" description="Helical" evidence="6">
    <location>
        <begin position="69"/>
        <end position="87"/>
    </location>
</feature>
<evidence type="ECO:0000313" key="7">
    <source>
        <dbReference type="EMBL" id="BBD06980.1"/>
    </source>
</evidence>
<dbReference type="PANTHER" id="PTHR12608:SF1">
    <property type="entry name" value="TRANSMEMBRANE PROTEIN 165"/>
    <property type="match status" value="1"/>
</dbReference>
<dbReference type="InterPro" id="IPR001727">
    <property type="entry name" value="GDT1-like"/>
</dbReference>
<protein>
    <recommendedName>
        <fullName evidence="6">GDT1 family protein</fullName>
    </recommendedName>
</protein>
<dbReference type="AlphaFoldDB" id="A0A2Z6AUT9"/>
<dbReference type="GO" id="GO:0046873">
    <property type="term" value="F:metal ion transmembrane transporter activity"/>
    <property type="evidence" value="ECO:0007669"/>
    <property type="project" value="InterPro"/>
</dbReference>
<dbReference type="GO" id="GO:0016020">
    <property type="term" value="C:membrane"/>
    <property type="evidence" value="ECO:0007669"/>
    <property type="project" value="UniProtKB-SubCell"/>
</dbReference>
<evidence type="ECO:0000256" key="2">
    <source>
        <dbReference type="ARBA" id="ARBA00009190"/>
    </source>
</evidence>
<comment type="subcellular location">
    <subcellularLocation>
        <location evidence="1 6">Membrane</location>
        <topology evidence="1 6">Multi-pass membrane protein</topology>
    </subcellularLocation>
</comment>
<dbReference type="PANTHER" id="PTHR12608">
    <property type="entry name" value="TRANSMEMBRANE PROTEIN HTP-1 RELATED"/>
    <property type="match status" value="1"/>
</dbReference>